<evidence type="ECO:0000256" key="3">
    <source>
        <dbReference type="ARBA" id="ARBA00023242"/>
    </source>
</evidence>
<keyword evidence="3" id="KW-0539">Nucleus</keyword>
<dbReference type="PANTHER" id="PTHR15185">
    <property type="entry name" value="BCL9"/>
    <property type="match status" value="1"/>
</dbReference>
<evidence type="ECO:0000313" key="6">
    <source>
        <dbReference type="Proteomes" id="UP000824540"/>
    </source>
</evidence>
<dbReference type="PANTHER" id="PTHR15185:SF3">
    <property type="entry name" value="B-CELL CLL_LYMPHOMA 9-LIKE PROTEIN"/>
    <property type="match status" value="1"/>
</dbReference>
<name>A0A8T2P9J7_9TELE</name>
<accession>A0A8T2P9J7</accession>
<comment type="similarity">
    <text evidence="2">Belongs to the BCL9 family.</text>
</comment>
<protein>
    <submittedName>
        <fullName evidence="5">Uncharacterized protein</fullName>
    </submittedName>
</protein>
<evidence type="ECO:0000256" key="1">
    <source>
        <dbReference type="ARBA" id="ARBA00004123"/>
    </source>
</evidence>
<sequence length="138" mass="13818">MLPDSKLTNHGKQVNSGTQSQIPNVNPQQHPGPASNLGSKGVGAGNHGAKPNQISPGNSGLKSGGQSGGGVGAGLKSGSQSGGGVGAGLKSKAKRERSVSAEAGDQRDALTPALEPDAKGRPHTYNHAFTYIHTNIHA</sequence>
<feature type="compositionally biased region" description="Basic and acidic residues" evidence="4">
    <location>
        <begin position="96"/>
        <end position="108"/>
    </location>
</feature>
<reference evidence="5" key="1">
    <citation type="thesis" date="2021" institute="BYU ScholarsArchive" country="Provo, UT, USA">
        <title>Applications of and Algorithms for Genome Assembly and Genomic Analyses with an Emphasis on Marine Teleosts.</title>
        <authorList>
            <person name="Pickett B.D."/>
        </authorList>
    </citation>
    <scope>NUCLEOTIDE SEQUENCE</scope>
    <source>
        <strain evidence="5">HI-2016</strain>
    </source>
</reference>
<dbReference type="GO" id="GO:0045944">
    <property type="term" value="P:positive regulation of transcription by RNA polymerase II"/>
    <property type="evidence" value="ECO:0007669"/>
    <property type="project" value="TreeGrafter"/>
</dbReference>
<dbReference type="Proteomes" id="UP000824540">
    <property type="component" value="Unassembled WGS sequence"/>
</dbReference>
<organism evidence="5 6">
    <name type="scientific">Albula glossodonta</name>
    <name type="common">roundjaw bonefish</name>
    <dbReference type="NCBI Taxonomy" id="121402"/>
    <lineage>
        <taxon>Eukaryota</taxon>
        <taxon>Metazoa</taxon>
        <taxon>Chordata</taxon>
        <taxon>Craniata</taxon>
        <taxon>Vertebrata</taxon>
        <taxon>Euteleostomi</taxon>
        <taxon>Actinopterygii</taxon>
        <taxon>Neopterygii</taxon>
        <taxon>Teleostei</taxon>
        <taxon>Albuliformes</taxon>
        <taxon>Albulidae</taxon>
        <taxon>Albula</taxon>
    </lineage>
</organism>
<dbReference type="InterPro" id="IPR015668">
    <property type="entry name" value="Bcl-9/Bcl-9l"/>
</dbReference>
<feature type="compositionally biased region" description="Gly residues" evidence="4">
    <location>
        <begin position="62"/>
        <end position="87"/>
    </location>
</feature>
<dbReference type="GO" id="GO:0060070">
    <property type="term" value="P:canonical Wnt signaling pathway"/>
    <property type="evidence" value="ECO:0007669"/>
    <property type="project" value="InterPro"/>
</dbReference>
<dbReference type="GO" id="GO:1990907">
    <property type="term" value="C:beta-catenin-TCF complex"/>
    <property type="evidence" value="ECO:0007669"/>
    <property type="project" value="TreeGrafter"/>
</dbReference>
<dbReference type="GO" id="GO:0030512">
    <property type="term" value="P:negative regulation of transforming growth factor beta receptor signaling pathway"/>
    <property type="evidence" value="ECO:0007669"/>
    <property type="project" value="TreeGrafter"/>
</dbReference>
<feature type="region of interest" description="Disordered" evidence="4">
    <location>
        <begin position="1"/>
        <end position="125"/>
    </location>
</feature>
<dbReference type="GO" id="GO:0008013">
    <property type="term" value="F:beta-catenin binding"/>
    <property type="evidence" value="ECO:0007669"/>
    <property type="project" value="InterPro"/>
</dbReference>
<gene>
    <name evidence="5" type="ORF">JZ751_002121</name>
</gene>
<dbReference type="EMBL" id="JAFBMS010000011">
    <property type="protein sequence ID" value="KAG9348386.1"/>
    <property type="molecule type" value="Genomic_DNA"/>
</dbReference>
<comment type="subcellular location">
    <subcellularLocation>
        <location evidence="1">Nucleus</location>
    </subcellularLocation>
</comment>
<dbReference type="OrthoDB" id="7668649at2759"/>
<dbReference type="GO" id="GO:0003713">
    <property type="term" value="F:transcription coactivator activity"/>
    <property type="evidence" value="ECO:0007669"/>
    <property type="project" value="InterPro"/>
</dbReference>
<dbReference type="AlphaFoldDB" id="A0A8T2P9J7"/>
<proteinExistence type="inferred from homology"/>
<evidence type="ECO:0000256" key="4">
    <source>
        <dbReference type="SAM" id="MobiDB-lite"/>
    </source>
</evidence>
<keyword evidence="6" id="KW-1185">Reference proteome</keyword>
<feature type="compositionally biased region" description="Polar residues" evidence="4">
    <location>
        <begin position="1"/>
        <end position="29"/>
    </location>
</feature>
<evidence type="ECO:0000313" key="5">
    <source>
        <dbReference type="EMBL" id="KAG9348386.1"/>
    </source>
</evidence>
<evidence type="ECO:0000256" key="2">
    <source>
        <dbReference type="ARBA" id="ARBA00009200"/>
    </source>
</evidence>
<comment type="caution">
    <text evidence="5">The sequence shown here is derived from an EMBL/GenBank/DDBJ whole genome shotgun (WGS) entry which is preliminary data.</text>
</comment>